<dbReference type="Proteomes" id="UP000053257">
    <property type="component" value="Unassembled WGS sequence"/>
</dbReference>
<evidence type="ECO:0000313" key="20">
    <source>
        <dbReference type="Proteomes" id="UP000053257"/>
    </source>
</evidence>
<keyword evidence="8 15" id="KW-0833">Ubl conjugation pathway</keyword>
<dbReference type="GO" id="GO:0061630">
    <property type="term" value="F:ubiquitin protein ligase activity"/>
    <property type="evidence" value="ECO:0007669"/>
    <property type="project" value="UniProtKB-EC"/>
</dbReference>
<protein>
    <recommendedName>
        <fullName evidence="15">E3 ubiquitin protein ligase</fullName>
        <ecNumber evidence="15">2.3.2.27</ecNumber>
    </recommendedName>
</protein>
<dbReference type="PANTHER" id="PTHR23163">
    <property type="entry name" value="RING FINGER PROTEIN-RELATED"/>
    <property type="match status" value="1"/>
</dbReference>
<feature type="compositionally biased region" description="Polar residues" evidence="17">
    <location>
        <begin position="250"/>
        <end position="262"/>
    </location>
</feature>
<dbReference type="GO" id="GO:0006325">
    <property type="term" value="P:chromatin organization"/>
    <property type="evidence" value="ECO:0007669"/>
    <property type="project" value="UniProtKB-KW"/>
</dbReference>
<name>A0A0C3S9L3_PHLG1</name>
<dbReference type="EMBL" id="KN840480">
    <property type="protein sequence ID" value="KIP08412.1"/>
    <property type="molecule type" value="Genomic_DNA"/>
</dbReference>
<keyword evidence="6 15" id="KW-0479">Metal-binding</keyword>
<dbReference type="InterPro" id="IPR018957">
    <property type="entry name" value="Znf_C3HC4_RING-type"/>
</dbReference>
<dbReference type="InterPro" id="IPR013083">
    <property type="entry name" value="Znf_RING/FYVE/PHD"/>
</dbReference>
<feature type="domain" description="RING-type" evidence="18">
    <location>
        <begin position="758"/>
        <end position="797"/>
    </location>
</feature>
<evidence type="ECO:0000256" key="4">
    <source>
        <dbReference type="ARBA" id="ARBA00005555"/>
    </source>
</evidence>
<keyword evidence="7 14" id="KW-0863">Zinc-finger</keyword>
<evidence type="ECO:0000256" key="3">
    <source>
        <dbReference type="ARBA" id="ARBA00004906"/>
    </source>
</evidence>
<proteinExistence type="inferred from homology"/>
<organism evidence="19 20">
    <name type="scientific">Phlebiopsis gigantea (strain 11061_1 CR5-6)</name>
    <name type="common">White-rot fungus</name>
    <name type="synonym">Peniophora gigantea</name>
    <dbReference type="NCBI Taxonomy" id="745531"/>
    <lineage>
        <taxon>Eukaryota</taxon>
        <taxon>Fungi</taxon>
        <taxon>Dikarya</taxon>
        <taxon>Basidiomycota</taxon>
        <taxon>Agaricomycotina</taxon>
        <taxon>Agaricomycetes</taxon>
        <taxon>Polyporales</taxon>
        <taxon>Phanerochaetaceae</taxon>
        <taxon>Phlebiopsis</taxon>
    </lineage>
</organism>
<keyword evidence="20" id="KW-1185">Reference proteome</keyword>
<sequence>MESRKRPRQEDGENVQSKKRALSTGHDSPVAVNGDADEPKDSDSLEAFRKDAIYRRMKHYARENERSQVRIAELERKRNTCEAGLAALEACWAQLIGTVRSLGNSEKLPAVVVDTRDVLDLTKHVTSEPDSSDYVEQLRSRMYATEQLVAAFVRVGSEARSQLLHDQNTRQCLEAQTECASLRAEVSLLSTKLREAESEKEKYHEQLTAAETRIDRLHSVPVSSLNPSSHSPDGDILKDETQEPSKSEKVNATTTPRRSPSVGTDIAVNGDLPSVDGEEISAVYRLQQEKYDEALQENAILSAELYKATATAKAASETQLTSSAHWKSLTSYMARLCTMVEEDHQDILSLHKDLEALRKVRDDLEHEHQVAIDKMKAEFQEILSKRELEVLRLREQRDAREVELKERKAREFSKIQLTSQYKQLADTREERIIALASEVGRLKARLASDAHDEDLMTFFFKSNEDITYIGDLRKRLEAAETRLQAFEHTDIGEVERKERLFVATKQLERYKAMFGPASTLPPDSKAMAEELQRKELELHNLRLQLTQQEQAETSMYAELERLSSAWEALERDLKSKIYDLSAMDDQLKKLSAEKAKAENKYFKAMSDKAAVEQQNLPYQRKLEKQAKVLEKLTESHRFASNRVKDLERACTTIETLYNDSRIQQESVTNEKLQYRARYDDTHKQLNELNNTFEKALLDLQHKKQDLAKQEEAAVKKKVQFEKQIAKAKATANSHHSSGSGREAELQEEVDKCMSILKCSTCRQNMRNTVLTKCMHSFCKNCVNERISSRQRKCPACNLPFSQGEVQQLYFQ</sequence>
<evidence type="ECO:0000256" key="6">
    <source>
        <dbReference type="ARBA" id="ARBA00022723"/>
    </source>
</evidence>
<dbReference type="OrthoDB" id="10266039at2759"/>
<comment type="subcellular location">
    <subcellularLocation>
        <location evidence="2 15">Nucleus</location>
    </subcellularLocation>
</comment>
<dbReference type="SUPFAM" id="SSF57850">
    <property type="entry name" value="RING/U-box"/>
    <property type="match status" value="1"/>
</dbReference>
<dbReference type="GO" id="GO:0016567">
    <property type="term" value="P:protein ubiquitination"/>
    <property type="evidence" value="ECO:0007669"/>
    <property type="project" value="UniProtKB-UniRule"/>
</dbReference>
<dbReference type="Pfam" id="PF00097">
    <property type="entry name" value="zf-C3HC4"/>
    <property type="match status" value="1"/>
</dbReference>
<evidence type="ECO:0000256" key="2">
    <source>
        <dbReference type="ARBA" id="ARBA00004123"/>
    </source>
</evidence>
<evidence type="ECO:0000256" key="14">
    <source>
        <dbReference type="PROSITE-ProRule" id="PRU00175"/>
    </source>
</evidence>
<feature type="compositionally biased region" description="Polar residues" evidence="17">
    <location>
        <begin position="221"/>
        <end position="231"/>
    </location>
</feature>
<dbReference type="Gene3D" id="3.30.40.10">
    <property type="entry name" value="Zinc/RING finger domain, C3HC4 (zinc finger)"/>
    <property type="match status" value="1"/>
</dbReference>
<dbReference type="HOGENOM" id="CLU_019713_0_0_1"/>
<feature type="compositionally biased region" description="Basic and acidic residues" evidence="17">
    <location>
        <begin position="1"/>
        <end position="11"/>
    </location>
</feature>
<evidence type="ECO:0000256" key="17">
    <source>
        <dbReference type="SAM" id="MobiDB-lite"/>
    </source>
</evidence>
<comment type="similarity">
    <text evidence="4 15">Belongs to the BRE1 family.</text>
</comment>
<dbReference type="PROSITE" id="PS00518">
    <property type="entry name" value="ZF_RING_1"/>
    <property type="match status" value="1"/>
</dbReference>
<evidence type="ECO:0000256" key="8">
    <source>
        <dbReference type="ARBA" id="ARBA00022786"/>
    </source>
</evidence>
<dbReference type="PROSITE" id="PS50089">
    <property type="entry name" value="ZF_RING_2"/>
    <property type="match status" value="1"/>
</dbReference>
<dbReference type="GO" id="GO:0008270">
    <property type="term" value="F:zinc ion binding"/>
    <property type="evidence" value="ECO:0007669"/>
    <property type="project" value="UniProtKB-KW"/>
</dbReference>
<feature type="coiled-coil region" evidence="16">
    <location>
        <begin position="524"/>
        <end position="551"/>
    </location>
</feature>
<reference evidence="19 20" key="1">
    <citation type="journal article" date="2014" name="PLoS Genet.">
        <title>Analysis of the Phlebiopsis gigantea genome, transcriptome and secretome provides insight into its pioneer colonization strategies of wood.</title>
        <authorList>
            <person name="Hori C."/>
            <person name="Ishida T."/>
            <person name="Igarashi K."/>
            <person name="Samejima M."/>
            <person name="Suzuki H."/>
            <person name="Master E."/>
            <person name="Ferreira P."/>
            <person name="Ruiz-Duenas F.J."/>
            <person name="Held B."/>
            <person name="Canessa P."/>
            <person name="Larrondo L.F."/>
            <person name="Schmoll M."/>
            <person name="Druzhinina I.S."/>
            <person name="Kubicek C.P."/>
            <person name="Gaskell J.A."/>
            <person name="Kersten P."/>
            <person name="St John F."/>
            <person name="Glasner J."/>
            <person name="Sabat G."/>
            <person name="Splinter BonDurant S."/>
            <person name="Syed K."/>
            <person name="Yadav J."/>
            <person name="Mgbeahuruike A.C."/>
            <person name="Kovalchuk A."/>
            <person name="Asiegbu F.O."/>
            <person name="Lackner G."/>
            <person name="Hoffmeister D."/>
            <person name="Rencoret J."/>
            <person name="Gutierrez A."/>
            <person name="Sun H."/>
            <person name="Lindquist E."/>
            <person name="Barry K."/>
            <person name="Riley R."/>
            <person name="Grigoriev I.V."/>
            <person name="Henrissat B."/>
            <person name="Kues U."/>
            <person name="Berka R.M."/>
            <person name="Martinez A.T."/>
            <person name="Covert S.F."/>
            <person name="Blanchette R.A."/>
            <person name="Cullen D."/>
        </authorList>
    </citation>
    <scope>NUCLEOTIDE SEQUENCE [LARGE SCALE GENOMIC DNA]</scope>
    <source>
        <strain evidence="19 20">11061_1 CR5-6</strain>
    </source>
</reference>
<feature type="coiled-coil region" evidence="16">
    <location>
        <begin position="347"/>
        <end position="374"/>
    </location>
</feature>
<dbReference type="Pfam" id="PF08647">
    <property type="entry name" value="BRE1"/>
    <property type="match status" value="1"/>
</dbReference>
<keyword evidence="11 15" id="KW-0175">Coiled coil</keyword>
<dbReference type="AlphaFoldDB" id="A0A0C3S9L3"/>
<dbReference type="InterPro" id="IPR058643">
    <property type="entry name" value="BRE1-like_CC"/>
</dbReference>
<dbReference type="InterPro" id="IPR017907">
    <property type="entry name" value="Znf_RING_CS"/>
</dbReference>
<keyword evidence="12 15" id="KW-0539">Nucleus</keyword>
<dbReference type="STRING" id="745531.A0A0C3S9L3"/>
<accession>A0A0C3S9L3</accession>
<feature type="region of interest" description="Disordered" evidence="17">
    <location>
        <begin position="1"/>
        <end position="44"/>
    </location>
</feature>
<dbReference type="InterPro" id="IPR001841">
    <property type="entry name" value="Znf_RING"/>
</dbReference>
<comment type="function">
    <text evidence="13">E3 ubiquitin-protein ligase that mediates monoubiquitination of histone H2B to form H2BK123ub1. H2BK123ub1 gives a specific tag for epigenetic transcriptional activation and is also a prerequisite for H3K4me and H3K79me formation.</text>
</comment>
<evidence type="ECO:0000256" key="12">
    <source>
        <dbReference type="ARBA" id="ARBA00023242"/>
    </source>
</evidence>
<dbReference type="GO" id="GO:0005634">
    <property type="term" value="C:nucleus"/>
    <property type="evidence" value="ECO:0007669"/>
    <property type="project" value="UniProtKB-SubCell"/>
</dbReference>
<evidence type="ECO:0000256" key="7">
    <source>
        <dbReference type="ARBA" id="ARBA00022771"/>
    </source>
</evidence>
<keyword evidence="10 15" id="KW-0156">Chromatin regulator</keyword>
<evidence type="ECO:0000256" key="16">
    <source>
        <dbReference type="SAM" id="Coils"/>
    </source>
</evidence>
<evidence type="ECO:0000256" key="10">
    <source>
        <dbReference type="ARBA" id="ARBA00022853"/>
    </source>
</evidence>
<keyword evidence="5 15" id="KW-0808">Transferase</keyword>
<evidence type="ECO:0000256" key="13">
    <source>
        <dbReference type="ARBA" id="ARBA00059679"/>
    </source>
</evidence>
<dbReference type="PANTHER" id="PTHR23163:SF0">
    <property type="entry name" value="E3 UBIQUITIN-PROTEIN LIGASE BRE1"/>
    <property type="match status" value="1"/>
</dbReference>
<evidence type="ECO:0000313" key="19">
    <source>
        <dbReference type="EMBL" id="KIP08412.1"/>
    </source>
</evidence>
<dbReference type="Pfam" id="PF26095">
    <property type="entry name" value="CC_Bre1"/>
    <property type="match status" value="1"/>
</dbReference>
<comment type="pathway">
    <text evidence="3 15">Protein modification; protein ubiquitination.</text>
</comment>
<gene>
    <name evidence="19" type="ORF">PHLGIDRAFT_88220</name>
</gene>
<evidence type="ECO:0000256" key="5">
    <source>
        <dbReference type="ARBA" id="ARBA00022679"/>
    </source>
</evidence>
<comment type="catalytic activity">
    <reaction evidence="1 15">
        <text>S-ubiquitinyl-[E2 ubiquitin-conjugating enzyme]-L-cysteine + [acceptor protein]-L-lysine = [E2 ubiquitin-conjugating enzyme]-L-cysteine + N(6)-ubiquitinyl-[acceptor protein]-L-lysine.</text>
        <dbReference type="EC" id="2.3.2.27"/>
    </reaction>
</comment>
<dbReference type="GO" id="GO:0033503">
    <property type="term" value="C:HULC complex"/>
    <property type="evidence" value="ECO:0007669"/>
    <property type="project" value="TreeGrafter"/>
</dbReference>
<evidence type="ECO:0000256" key="15">
    <source>
        <dbReference type="RuleBase" id="RU365038"/>
    </source>
</evidence>
<evidence type="ECO:0000259" key="18">
    <source>
        <dbReference type="PROSITE" id="PS50089"/>
    </source>
</evidence>
<feature type="coiled-coil region" evidence="16">
    <location>
        <begin position="580"/>
        <end position="709"/>
    </location>
</feature>
<dbReference type="EC" id="2.3.2.27" evidence="15"/>
<dbReference type="InterPro" id="IPR013956">
    <property type="entry name" value="E3_ubiquit_lig_Bre1"/>
</dbReference>
<feature type="region of interest" description="Disordered" evidence="17">
    <location>
        <begin position="212"/>
        <end position="271"/>
    </location>
</feature>
<evidence type="ECO:0000256" key="1">
    <source>
        <dbReference type="ARBA" id="ARBA00000900"/>
    </source>
</evidence>
<evidence type="ECO:0000256" key="11">
    <source>
        <dbReference type="ARBA" id="ARBA00023054"/>
    </source>
</evidence>
<feature type="compositionally biased region" description="Basic and acidic residues" evidence="17">
    <location>
        <begin position="232"/>
        <end position="249"/>
    </location>
</feature>
<dbReference type="SMART" id="SM00184">
    <property type="entry name" value="RING"/>
    <property type="match status" value="1"/>
</dbReference>
<dbReference type="UniPathway" id="UPA00143"/>
<evidence type="ECO:0000256" key="9">
    <source>
        <dbReference type="ARBA" id="ARBA00022833"/>
    </source>
</evidence>
<dbReference type="CDD" id="cd16499">
    <property type="entry name" value="RING-HC_Bre1-like"/>
    <property type="match status" value="1"/>
</dbReference>
<keyword evidence="9 15" id="KW-0862">Zinc</keyword>